<dbReference type="EMBL" id="KZ664256">
    <property type="protein sequence ID" value="PPS06638.1"/>
    <property type="molecule type" value="Genomic_DNA"/>
</dbReference>
<dbReference type="AlphaFoldDB" id="A0A2P5XTH5"/>
<reference evidence="1 2" key="1">
    <citation type="submission" date="2015-01" db="EMBL/GenBank/DDBJ databases">
        <title>Genome of allotetraploid Gossypium barbadense reveals genomic plasticity and fiber elongation in cotton evolution.</title>
        <authorList>
            <person name="Chen X."/>
            <person name="Liu X."/>
            <person name="Zhao B."/>
            <person name="Zheng H."/>
            <person name="Hu Y."/>
            <person name="Lu G."/>
            <person name="Yang C."/>
            <person name="Chen J."/>
            <person name="Shan C."/>
            <person name="Zhang L."/>
            <person name="Zhou Y."/>
            <person name="Wang L."/>
            <person name="Guo W."/>
            <person name="Bai Y."/>
            <person name="Ruan J."/>
            <person name="Shangguan X."/>
            <person name="Mao Y."/>
            <person name="Jiang J."/>
            <person name="Zhu Y."/>
            <person name="Lei J."/>
            <person name="Kang H."/>
            <person name="Chen S."/>
            <person name="He X."/>
            <person name="Wang R."/>
            <person name="Wang Y."/>
            <person name="Chen J."/>
            <person name="Wang L."/>
            <person name="Yu S."/>
            <person name="Wang B."/>
            <person name="Wei J."/>
            <person name="Song S."/>
            <person name="Lu X."/>
            <person name="Gao Z."/>
            <person name="Gu W."/>
            <person name="Deng X."/>
            <person name="Ma D."/>
            <person name="Wang S."/>
            <person name="Liang W."/>
            <person name="Fang L."/>
            <person name="Cai C."/>
            <person name="Zhu X."/>
            <person name="Zhou B."/>
            <person name="Zhang Y."/>
            <person name="Chen Z."/>
            <person name="Xu S."/>
            <person name="Zhu R."/>
            <person name="Wang S."/>
            <person name="Zhang T."/>
            <person name="Zhao G."/>
        </authorList>
    </citation>
    <scope>NUCLEOTIDE SEQUENCE [LARGE SCALE GENOMIC DNA]</scope>
    <source>
        <strain evidence="2">cv. Xinhai21</strain>
        <tissue evidence="1">Leaf</tissue>
    </source>
</reference>
<dbReference type="Proteomes" id="UP000239757">
    <property type="component" value="Unassembled WGS sequence"/>
</dbReference>
<dbReference type="PANTHER" id="PTHR31973:SF195">
    <property type="entry name" value="MUDR FAMILY TRANSPOSASE"/>
    <property type="match status" value="1"/>
</dbReference>
<name>A0A2P5XTH5_GOSBA</name>
<evidence type="ECO:0000313" key="2">
    <source>
        <dbReference type="Proteomes" id="UP000239757"/>
    </source>
</evidence>
<dbReference type="PANTHER" id="PTHR31973">
    <property type="entry name" value="POLYPROTEIN, PUTATIVE-RELATED"/>
    <property type="match status" value="1"/>
</dbReference>
<protein>
    <submittedName>
        <fullName evidence="1">Uncharacterized protein</fullName>
    </submittedName>
</protein>
<organism evidence="1 2">
    <name type="scientific">Gossypium barbadense</name>
    <name type="common">Sea Island cotton</name>
    <name type="synonym">Hibiscus barbadensis</name>
    <dbReference type="NCBI Taxonomy" id="3634"/>
    <lineage>
        <taxon>Eukaryota</taxon>
        <taxon>Viridiplantae</taxon>
        <taxon>Streptophyta</taxon>
        <taxon>Embryophyta</taxon>
        <taxon>Tracheophyta</taxon>
        <taxon>Spermatophyta</taxon>
        <taxon>Magnoliopsida</taxon>
        <taxon>eudicotyledons</taxon>
        <taxon>Gunneridae</taxon>
        <taxon>Pentapetalae</taxon>
        <taxon>rosids</taxon>
        <taxon>malvids</taxon>
        <taxon>Malvales</taxon>
        <taxon>Malvaceae</taxon>
        <taxon>Malvoideae</taxon>
        <taxon>Gossypium</taxon>
    </lineage>
</organism>
<accession>A0A2P5XTH5</accession>
<proteinExistence type="predicted"/>
<dbReference type="OrthoDB" id="1410710at2759"/>
<sequence>MWTIRKIEGPHTCTTARMSQDYRKLNAKTICNCIIPLVKESPTIPVSTLIVDLQARFKYKVSYRKAWWVKQIAMQQLYGDFDVSYNELQGWPSFTANRWYRWTKPSSTARCQEKQHLTNLGQIEGTTCCDKTFEGFMEVHLLHSTHRIKLLQRV</sequence>
<gene>
    <name evidence="1" type="ORF">GOBAR_AA14009</name>
</gene>
<evidence type="ECO:0000313" key="1">
    <source>
        <dbReference type="EMBL" id="PPS06638.1"/>
    </source>
</evidence>